<evidence type="ECO:0008006" key="6">
    <source>
        <dbReference type="Google" id="ProtNLM"/>
    </source>
</evidence>
<dbReference type="Proteomes" id="UP001556367">
    <property type="component" value="Unassembled WGS sequence"/>
</dbReference>
<accession>A0ABR3JP49</accession>
<evidence type="ECO:0000256" key="2">
    <source>
        <dbReference type="ARBA" id="ARBA00022737"/>
    </source>
</evidence>
<dbReference type="Pfam" id="PF00400">
    <property type="entry name" value="WD40"/>
    <property type="match status" value="1"/>
</dbReference>
<name>A0ABR3JP49_9AGAR</name>
<keyword evidence="2" id="KW-0677">Repeat</keyword>
<evidence type="ECO:0000313" key="4">
    <source>
        <dbReference type="EMBL" id="KAL0957590.1"/>
    </source>
</evidence>
<dbReference type="PROSITE" id="PS50294">
    <property type="entry name" value="WD_REPEATS_REGION"/>
    <property type="match status" value="1"/>
</dbReference>
<dbReference type="InterPro" id="IPR015943">
    <property type="entry name" value="WD40/YVTN_repeat-like_dom_sf"/>
</dbReference>
<reference evidence="5" key="1">
    <citation type="submission" date="2024-06" db="EMBL/GenBank/DDBJ databases">
        <title>Multi-omics analyses provide insights into the biosynthesis of the anticancer antibiotic pleurotin in Hohenbuehelia grisea.</title>
        <authorList>
            <person name="Weaver J.A."/>
            <person name="Alberti F."/>
        </authorList>
    </citation>
    <scope>NUCLEOTIDE SEQUENCE [LARGE SCALE GENOMIC DNA]</scope>
    <source>
        <strain evidence="5">T-177</strain>
    </source>
</reference>
<evidence type="ECO:0000313" key="5">
    <source>
        <dbReference type="Proteomes" id="UP001556367"/>
    </source>
</evidence>
<dbReference type="SUPFAM" id="SSF50978">
    <property type="entry name" value="WD40 repeat-like"/>
    <property type="match status" value="1"/>
</dbReference>
<evidence type="ECO:0000256" key="3">
    <source>
        <dbReference type="PROSITE-ProRule" id="PRU00221"/>
    </source>
</evidence>
<organism evidence="4 5">
    <name type="scientific">Hohenbuehelia grisea</name>
    <dbReference type="NCBI Taxonomy" id="104357"/>
    <lineage>
        <taxon>Eukaryota</taxon>
        <taxon>Fungi</taxon>
        <taxon>Dikarya</taxon>
        <taxon>Basidiomycota</taxon>
        <taxon>Agaricomycotina</taxon>
        <taxon>Agaricomycetes</taxon>
        <taxon>Agaricomycetidae</taxon>
        <taxon>Agaricales</taxon>
        <taxon>Pleurotineae</taxon>
        <taxon>Pleurotaceae</taxon>
        <taxon>Hohenbuehelia</taxon>
    </lineage>
</organism>
<dbReference type="PROSITE" id="PS00678">
    <property type="entry name" value="WD_REPEATS_1"/>
    <property type="match status" value="1"/>
</dbReference>
<dbReference type="InterPro" id="IPR036322">
    <property type="entry name" value="WD40_repeat_dom_sf"/>
</dbReference>
<protein>
    <recommendedName>
        <fullName evidence="6">Transducin</fullName>
    </recommendedName>
</protein>
<gene>
    <name evidence="4" type="ORF">HGRIS_001374</name>
</gene>
<dbReference type="InterPro" id="IPR019775">
    <property type="entry name" value="WD40_repeat_CS"/>
</dbReference>
<sequence length="73" mass="8349">MVRTIAFSPDGSRIFSGSVDNKIRVWDVKTSKEAMNPPDFTIIENWPPIRPEAAKASHSPCLLIFECFVRWQL</sequence>
<evidence type="ECO:0000256" key="1">
    <source>
        <dbReference type="ARBA" id="ARBA00022574"/>
    </source>
</evidence>
<dbReference type="Gene3D" id="2.130.10.10">
    <property type="entry name" value="YVTN repeat-like/Quinoprotein amine dehydrogenase"/>
    <property type="match status" value="1"/>
</dbReference>
<dbReference type="PROSITE" id="PS50082">
    <property type="entry name" value="WD_REPEATS_2"/>
    <property type="match status" value="1"/>
</dbReference>
<comment type="caution">
    <text evidence="4">The sequence shown here is derived from an EMBL/GenBank/DDBJ whole genome shotgun (WGS) entry which is preliminary data.</text>
</comment>
<dbReference type="EMBL" id="JASNQZ010000005">
    <property type="protein sequence ID" value="KAL0957590.1"/>
    <property type="molecule type" value="Genomic_DNA"/>
</dbReference>
<keyword evidence="1 3" id="KW-0853">WD repeat</keyword>
<feature type="repeat" description="WD" evidence="3">
    <location>
        <begin position="1"/>
        <end position="36"/>
    </location>
</feature>
<dbReference type="InterPro" id="IPR001680">
    <property type="entry name" value="WD40_rpt"/>
</dbReference>
<proteinExistence type="predicted"/>
<keyword evidence="5" id="KW-1185">Reference proteome</keyword>